<dbReference type="AlphaFoldDB" id="A0A4U6V6B7"/>
<dbReference type="EMBL" id="CM016554">
    <property type="protein sequence ID" value="TKW24760.1"/>
    <property type="molecule type" value="Genomic_DNA"/>
</dbReference>
<accession>A0A4U6V6B7</accession>
<evidence type="ECO:0000256" key="1">
    <source>
        <dbReference type="SAM" id="MobiDB-lite"/>
    </source>
</evidence>
<name>A0A4U6V6B7_SETVI</name>
<dbReference type="Gramene" id="TKW24759">
    <property type="protein sequence ID" value="TKW24759"/>
    <property type="gene ID" value="SEVIR_3G070800v2"/>
</dbReference>
<evidence type="ECO:0000313" key="4">
    <source>
        <dbReference type="Proteomes" id="UP000298652"/>
    </source>
</evidence>
<dbReference type="EMBL" id="CM016554">
    <property type="protein sequence ID" value="TKW24759.1"/>
    <property type="molecule type" value="Genomic_DNA"/>
</dbReference>
<protein>
    <recommendedName>
        <fullName evidence="2">At1g61320/AtMIF1 LRR domain-containing protein</fullName>
    </recommendedName>
</protein>
<reference evidence="3 4" key="1">
    <citation type="submission" date="2019-03" db="EMBL/GenBank/DDBJ databases">
        <title>WGS assembly of Setaria viridis.</title>
        <authorList>
            <person name="Huang P."/>
            <person name="Jenkins J."/>
            <person name="Grimwood J."/>
            <person name="Barry K."/>
            <person name="Healey A."/>
            <person name="Mamidi S."/>
            <person name="Sreedasyam A."/>
            <person name="Shu S."/>
            <person name="Feldman M."/>
            <person name="Wu J."/>
            <person name="Yu Y."/>
            <person name="Chen C."/>
            <person name="Johnson J."/>
            <person name="Rokhsar D."/>
            <person name="Baxter I."/>
            <person name="Schmutz J."/>
            <person name="Brutnell T."/>
            <person name="Kellogg E."/>
        </authorList>
    </citation>
    <scope>NUCLEOTIDE SEQUENCE [LARGE SCALE GENOMIC DNA]</scope>
    <source>
        <strain evidence="4">cv. A10</strain>
    </source>
</reference>
<dbReference type="OMA" id="WEPSENS"/>
<sequence>MMDDCPSHSSPPMNPISPPCQTSNQDEDRISVLPDHILLAILDRLKLPVVIQASTLSKRWAHLPRLLTRLLIDVSHFLPRDKNKRENCTVDQIMTTYTEVVRGLLLSPSSDNRAIERLQLSFYLADPHLLSIGRAVGNVMERGNTKSLQFTIWADTHHPSYEHCVLLGQRFMSFFHACPSAFRWLTNLILQNITFGETDISKILNACTKLEFLSLTYCDSVIDPATGDDVVLTIDVPHSALVALEITTCGYAGVDLIQAPKLQRLVCANWIGANPPLRFGNVPHLQSITLRHAALHWQRPFPLSHCFSNTTSLSIMYLNFADQMIWIEPEDPKHLSPIFSHLRDVYLYNIFYECDLNWTMFVLEAAPSLSNFYLKLSRHPCERSRCEDSATKVNVPWDQTSPDFKHRWLSLLEIVGFVVDEKLTKYIRLIMDLAMGLKRIRLLDQEPCARCNAMNNGQPLSPTRWRFPAEEEEKNAIRQQLVDGFSSPVEISIG</sequence>
<evidence type="ECO:0000259" key="2">
    <source>
        <dbReference type="Pfam" id="PF23622"/>
    </source>
</evidence>
<organism evidence="3 4">
    <name type="scientific">Setaria viridis</name>
    <name type="common">Green bristlegrass</name>
    <name type="synonym">Setaria italica subsp. viridis</name>
    <dbReference type="NCBI Taxonomy" id="4556"/>
    <lineage>
        <taxon>Eukaryota</taxon>
        <taxon>Viridiplantae</taxon>
        <taxon>Streptophyta</taxon>
        <taxon>Embryophyta</taxon>
        <taxon>Tracheophyta</taxon>
        <taxon>Spermatophyta</taxon>
        <taxon>Magnoliopsida</taxon>
        <taxon>Liliopsida</taxon>
        <taxon>Poales</taxon>
        <taxon>Poaceae</taxon>
        <taxon>PACMAD clade</taxon>
        <taxon>Panicoideae</taxon>
        <taxon>Panicodae</taxon>
        <taxon>Paniceae</taxon>
        <taxon>Cenchrinae</taxon>
        <taxon>Setaria</taxon>
    </lineage>
</organism>
<dbReference type="Gramene" id="TKW24761">
    <property type="protein sequence ID" value="TKW24761"/>
    <property type="gene ID" value="SEVIR_3G070800v2"/>
</dbReference>
<dbReference type="EMBL" id="CM016554">
    <property type="protein sequence ID" value="TKW24761.1"/>
    <property type="molecule type" value="Genomic_DNA"/>
</dbReference>
<evidence type="ECO:0000313" key="3">
    <source>
        <dbReference type="EMBL" id="TKW24760.1"/>
    </source>
</evidence>
<dbReference type="Pfam" id="PF23622">
    <property type="entry name" value="LRR_At1g61320_AtMIF1"/>
    <property type="match status" value="1"/>
</dbReference>
<dbReference type="SUPFAM" id="SSF52047">
    <property type="entry name" value="RNI-like"/>
    <property type="match status" value="1"/>
</dbReference>
<dbReference type="Gene3D" id="3.80.10.10">
    <property type="entry name" value="Ribonuclease Inhibitor"/>
    <property type="match status" value="1"/>
</dbReference>
<dbReference type="InterPro" id="IPR036047">
    <property type="entry name" value="F-box-like_dom_sf"/>
</dbReference>
<feature type="region of interest" description="Disordered" evidence="1">
    <location>
        <begin position="1"/>
        <end position="25"/>
    </location>
</feature>
<dbReference type="Proteomes" id="UP000298652">
    <property type="component" value="Chromosome 3"/>
</dbReference>
<feature type="domain" description="At1g61320/AtMIF1 LRR" evidence="2">
    <location>
        <begin position="181"/>
        <end position="483"/>
    </location>
</feature>
<dbReference type="PANTHER" id="PTHR32153">
    <property type="entry name" value="OJ000223_09.16 PROTEIN"/>
    <property type="match status" value="1"/>
</dbReference>
<dbReference type="SUPFAM" id="SSF81383">
    <property type="entry name" value="F-box domain"/>
    <property type="match status" value="1"/>
</dbReference>
<dbReference type="Gramene" id="TKW24760">
    <property type="protein sequence ID" value="TKW24760"/>
    <property type="gene ID" value="SEVIR_3G070800v2"/>
</dbReference>
<gene>
    <name evidence="3" type="ORF">SEVIR_3G070800v2</name>
</gene>
<dbReference type="InterPro" id="IPR055357">
    <property type="entry name" value="LRR_At1g61320_AtMIF1"/>
</dbReference>
<keyword evidence="4" id="KW-1185">Reference proteome</keyword>
<dbReference type="InterPro" id="IPR044997">
    <property type="entry name" value="F-box_plant"/>
</dbReference>
<dbReference type="InterPro" id="IPR032675">
    <property type="entry name" value="LRR_dom_sf"/>
</dbReference>
<proteinExistence type="predicted"/>